<dbReference type="Gene3D" id="3.40.50.300">
    <property type="entry name" value="P-loop containing nucleotide triphosphate hydrolases"/>
    <property type="match status" value="1"/>
</dbReference>
<keyword evidence="2" id="KW-1185">Reference proteome</keyword>
<evidence type="ECO:0000313" key="1">
    <source>
        <dbReference type="EMBL" id="VEP14190.1"/>
    </source>
</evidence>
<dbReference type="Proteomes" id="UP000320055">
    <property type="component" value="Unassembled WGS sequence"/>
</dbReference>
<sequence>MLYLPSPQPSKKPDCAANMLQQVGLGDRIDYYPDNLSGGQKQLVAIS</sequence>
<proteinExistence type="predicted"/>
<name>A0A563VRV8_9CYAN</name>
<evidence type="ECO:0008006" key="3">
    <source>
        <dbReference type="Google" id="ProtNLM"/>
    </source>
</evidence>
<dbReference type="SUPFAM" id="SSF52540">
    <property type="entry name" value="P-loop containing nucleoside triphosphate hydrolases"/>
    <property type="match status" value="1"/>
</dbReference>
<dbReference type="AlphaFoldDB" id="A0A563VRV8"/>
<dbReference type="EMBL" id="CAACVJ010000166">
    <property type="protein sequence ID" value="VEP14190.1"/>
    <property type="molecule type" value="Genomic_DNA"/>
</dbReference>
<dbReference type="InterPro" id="IPR027417">
    <property type="entry name" value="P-loop_NTPase"/>
</dbReference>
<organism evidence="1 2">
    <name type="scientific">Hyella patelloides LEGE 07179</name>
    <dbReference type="NCBI Taxonomy" id="945734"/>
    <lineage>
        <taxon>Bacteria</taxon>
        <taxon>Bacillati</taxon>
        <taxon>Cyanobacteriota</taxon>
        <taxon>Cyanophyceae</taxon>
        <taxon>Pleurocapsales</taxon>
        <taxon>Hyellaceae</taxon>
        <taxon>Hyella</taxon>
    </lineage>
</organism>
<evidence type="ECO:0000313" key="2">
    <source>
        <dbReference type="Proteomes" id="UP000320055"/>
    </source>
</evidence>
<reference evidence="1 2" key="1">
    <citation type="submission" date="2019-01" db="EMBL/GenBank/DDBJ databases">
        <authorList>
            <person name="Brito A."/>
        </authorList>
    </citation>
    <scope>NUCLEOTIDE SEQUENCE [LARGE SCALE GENOMIC DNA]</scope>
    <source>
        <strain evidence="1">1</strain>
    </source>
</reference>
<gene>
    <name evidence="1" type="ORF">H1P_2480003</name>
</gene>
<protein>
    <recommendedName>
        <fullName evidence="3">ABC transporter domain-containing protein</fullName>
    </recommendedName>
</protein>
<accession>A0A563VRV8</accession>